<dbReference type="GO" id="GO:0030272">
    <property type="term" value="F:5-formyltetrahydrofolate cyclo-ligase activity"/>
    <property type="evidence" value="ECO:0007669"/>
    <property type="project" value="UniProtKB-EC"/>
</dbReference>
<evidence type="ECO:0000313" key="9">
    <source>
        <dbReference type="Proteomes" id="UP000807353"/>
    </source>
</evidence>
<reference evidence="8" key="1">
    <citation type="submission" date="2020-11" db="EMBL/GenBank/DDBJ databases">
        <authorList>
            <consortium name="DOE Joint Genome Institute"/>
            <person name="Ahrendt S."/>
            <person name="Riley R."/>
            <person name="Andreopoulos W."/>
            <person name="Labutti K."/>
            <person name="Pangilinan J."/>
            <person name="Ruiz-Duenas F.J."/>
            <person name="Barrasa J.M."/>
            <person name="Sanchez-Garcia M."/>
            <person name="Camarero S."/>
            <person name="Miyauchi S."/>
            <person name="Serrano A."/>
            <person name="Linde D."/>
            <person name="Babiker R."/>
            <person name="Drula E."/>
            <person name="Ayuso-Fernandez I."/>
            <person name="Pacheco R."/>
            <person name="Padilla G."/>
            <person name="Ferreira P."/>
            <person name="Barriuso J."/>
            <person name="Kellner H."/>
            <person name="Castanera R."/>
            <person name="Alfaro M."/>
            <person name="Ramirez L."/>
            <person name="Pisabarro A.G."/>
            <person name="Kuo A."/>
            <person name="Tritt A."/>
            <person name="Lipzen A."/>
            <person name="He G."/>
            <person name="Yan M."/>
            <person name="Ng V."/>
            <person name="Cullen D."/>
            <person name="Martin F."/>
            <person name="Rosso M.-N."/>
            <person name="Henrissat B."/>
            <person name="Hibbett D."/>
            <person name="Martinez A.T."/>
            <person name="Grigoriev I.V."/>
        </authorList>
    </citation>
    <scope>NUCLEOTIDE SEQUENCE</scope>
    <source>
        <strain evidence="8">CBS 247.69</strain>
    </source>
</reference>
<name>A0A9P6CPQ1_9AGAR</name>
<keyword evidence="2 6" id="KW-0547">Nucleotide-binding</keyword>
<evidence type="ECO:0000313" key="8">
    <source>
        <dbReference type="EMBL" id="KAF9467888.1"/>
    </source>
</evidence>
<evidence type="ECO:0000256" key="1">
    <source>
        <dbReference type="ARBA" id="ARBA00010638"/>
    </source>
</evidence>
<dbReference type="PANTHER" id="PTHR23407:SF1">
    <property type="entry name" value="5-FORMYLTETRAHYDROFOLATE CYCLO-LIGASE"/>
    <property type="match status" value="1"/>
</dbReference>
<dbReference type="EC" id="6.3.3.2" evidence="5 7"/>
<dbReference type="Pfam" id="PF01812">
    <property type="entry name" value="5-FTHF_cyc-lig"/>
    <property type="match status" value="1"/>
</dbReference>
<dbReference type="AlphaFoldDB" id="A0A9P6CPQ1"/>
<dbReference type="GO" id="GO:0005524">
    <property type="term" value="F:ATP binding"/>
    <property type="evidence" value="ECO:0007669"/>
    <property type="project" value="UniProtKB-KW"/>
</dbReference>
<evidence type="ECO:0000256" key="7">
    <source>
        <dbReference type="RuleBase" id="RU361279"/>
    </source>
</evidence>
<keyword evidence="9" id="KW-1185">Reference proteome</keyword>
<evidence type="ECO:0000256" key="5">
    <source>
        <dbReference type="ARBA" id="ARBA00038966"/>
    </source>
</evidence>
<keyword evidence="7" id="KW-0479">Metal-binding</keyword>
<keyword evidence="7" id="KW-0460">Magnesium</keyword>
<dbReference type="InterPro" id="IPR037171">
    <property type="entry name" value="NagB/RpiA_transferase-like"/>
</dbReference>
<dbReference type="InterPro" id="IPR024185">
    <property type="entry name" value="FTHF_cligase-like_sf"/>
</dbReference>
<comment type="catalytic activity">
    <reaction evidence="4 7">
        <text>(6S)-5-formyl-5,6,7,8-tetrahydrofolate + ATP = (6R)-5,10-methenyltetrahydrofolate + ADP + phosphate</text>
        <dbReference type="Rhea" id="RHEA:10488"/>
        <dbReference type="ChEBI" id="CHEBI:30616"/>
        <dbReference type="ChEBI" id="CHEBI:43474"/>
        <dbReference type="ChEBI" id="CHEBI:57455"/>
        <dbReference type="ChEBI" id="CHEBI:57457"/>
        <dbReference type="ChEBI" id="CHEBI:456216"/>
        <dbReference type="EC" id="6.3.3.2"/>
    </reaction>
</comment>
<dbReference type="EMBL" id="MU150235">
    <property type="protein sequence ID" value="KAF9467888.1"/>
    <property type="molecule type" value="Genomic_DNA"/>
</dbReference>
<evidence type="ECO:0000256" key="4">
    <source>
        <dbReference type="ARBA" id="ARBA00036539"/>
    </source>
</evidence>
<dbReference type="GO" id="GO:0046872">
    <property type="term" value="F:metal ion binding"/>
    <property type="evidence" value="ECO:0007669"/>
    <property type="project" value="UniProtKB-KW"/>
</dbReference>
<evidence type="ECO:0000256" key="6">
    <source>
        <dbReference type="PIRSR" id="PIRSR006806-1"/>
    </source>
</evidence>
<sequence>MAAVTTLRAQKKILRKAITTVLKPLPVSAIEEQSQAVAARVLALPSFDKCRSVSCYLSMPTGEIDTTSLVSEILRRDKSFFVPKIETTEGHMQFLKLYGKEDLDTLPSGTWGIKEPGPQWNGSPRVNVLDRDCEELDMILLPGVAFDYSLSRLGHGKGYYDRFIASYVASGRPRPLLATLVALALREQVLEGQGVPIGDTDWKMDFIVTPDAVLSNAESNQ</sequence>
<evidence type="ECO:0000256" key="2">
    <source>
        <dbReference type="ARBA" id="ARBA00022741"/>
    </source>
</evidence>
<evidence type="ECO:0000256" key="3">
    <source>
        <dbReference type="ARBA" id="ARBA00022840"/>
    </source>
</evidence>
<dbReference type="OrthoDB" id="2015992at2759"/>
<accession>A0A9P6CPQ1</accession>
<dbReference type="GO" id="GO:0009396">
    <property type="term" value="P:folic acid-containing compound biosynthetic process"/>
    <property type="evidence" value="ECO:0007669"/>
    <property type="project" value="TreeGrafter"/>
</dbReference>
<gene>
    <name evidence="8" type="ORF">BDZ94DRAFT_1210358</name>
</gene>
<dbReference type="GO" id="GO:0035999">
    <property type="term" value="P:tetrahydrofolate interconversion"/>
    <property type="evidence" value="ECO:0007669"/>
    <property type="project" value="TreeGrafter"/>
</dbReference>
<dbReference type="SUPFAM" id="SSF100950">
    <property type="entry name" value="NagB/RpiA/CoA transferase-like"/>
    <property type="match status" value="1"/>
</dbReference>
<feature type="binding site" evidence="6">
    <location>
        <position position="57"/>
    </location>
    <ligand>
        <name>substrate</name>
    </ligand>
</feature>
<dbReference type="PANTHER" id="PTHR23407">
    <property type="entry name" value="ATPASE INHIBITOR/5-FORMYLTETRAHYDROFOLATE CYCLO-LIGASE"/>
    <property type="match status" value="1"/>
</dbReference>
<comment type="similarity">
    <text evidence="1 7">Belongs to the 5-formyltetrahydrofolate cyclo-ligase family.</text>
</comment>
<dbReference type="GO" id="GO:0005739">
    <property type="term" value="C:mitochondrion"/>
    <property type="evidence" value="ECO:0007669"/>
    <property type="project" value="TreeGrafter"/>
</dbReference>
<dbReference type="Gene3D" id="3.40.50.10420">
    <property type="entry name" value="NagB/RpiA/CoA transferase-like"/>
    <property type="match status" value="1"/>
</dbReference>
<dbReference type="PIRSF" id="PIRSF006806">
    <property type="entry name" value="FTHF_cligase"/>
    <property type="match status" value="1"/>
</dbReference>
<proteinExistence type="inferred from homology"/>
<comment type="caution">
    <text evidence="8">The sequence shown here is derived from an EMBL/GenBank/DDBJ whole genome shotgun (WGS) entry which is preliminary data.</text>
</comment>
<dbReference type="NCBIfam" id="TIGR02727">
    <property type="entry name" value="MTHFS_bact"/>
    <property type="match status" value="1"/>
</dbReference>
<comment type="cofactor">
    <cofactor evidence="7">
        <name>Mg(2+)</name>
        <dbReference type="ChEBI" id="CHEBI:18420"/>
    </cofactor>
</comment>
<feature type="binding site" evidence="6">
    <location>
        <begin position="11"/>
        <end position="15"/>
    </location>
    <ligand>
        <name>ATP</name>
        <dbReference type="ChEBI" id="CHEBI:30616"/>
    </ligand>
</feature>
<feature type="binding site" evidence="6">
    <location>
        <position position="63"/>
    </location>
    <ligand>
        <name>substrate</name>
    </ligand>
</feature>
<organism evidence="8 9">
    <name type="scientific">Collybia nuda</name>
    <dbReference type="NCBI Taxonomy" id="64659"/>
    <lineage>
        <taxon>Eukaryota</taxon>
        <taxon>Fungi</taxon>
        <taxon>Dikarya</taxon>
        <taxon>Basidiomycota</taxon>
        <taxon>Agaricomycotina</taxon>
        <taxon>Agaricomycetes</taxon>
        <taxon>Agaricomycetidae</taxon>
        <taxon>Agaricales</taxon>
        <taxon>Tricholomatineae</taxon>
        <taxon>Clitocybaceae</taxon>
        <taxon>Collybia</taxon>
    </lineage>
</organism>
<dbReference type="InterPro" id="IPR002698">
    <property type="entry name" value="FTHF_cligase"/>
</dbReference>
<feature type="binding site" evidence="6">
    <location>
        <begin position="152"/>
        <end position="160"/>
    </location>
    <ligand>
        <name>ATP</name>
        <dbReference type="ChEBI" id="CHEBI:30616"/>
    </ligand>
</feature>
<dbReference type="Proteomes" id="UP000807353">
    <property type="component" value="Unassembled WGS sequence"/>
</dbReference>
<keyword evidence="3 6" id="KW-0067">ATP-binding</keyword>
<protein>
    <recommendedName>
        <fullName evidence="5 7">5-formyltetrahydrofolate cyclo-ligase</fullName>
        <ecNumber evidence="5 7">6.3.3.2</ecNumber>
    </recommendedName>
</protein>